<feature type="transmembrane region" description="Helical" evidence="1">
    <location>
        <begin position="180"/>
        <end position="203"/>
    </location>
</feature>
<dbReference type="EMBL" id="CAVNYO010000185">
    <property type="protein sequence ID" value="CAK5272736.1"/>
    <property type="molecule type" value="Genomic_DNA"/>
</dbReference>
<sequence>PAFMVLDSGGAGHVRRIVFFSLELAGLAGAVIMLLTGLIWRQAARRHIVWFNFMFTWMISCASYILLIGQSVDELPNRTICVAQSALIYSVPTLTSGSTLALVIHVYITLRTLLTVATPDYLFMYRKILTIMLVGVPYVPTAGMFASALVISLRAPPSELSLSYSEGAFCGLTATPLGRISASIVAVMMIAGLVFEAVIFCTLRRVWRTLQAENRASVSMITRVMAFTLVGIVSIIISMIFLVLPSEHQSGFNVMIATIPVTSVLIFGTQKDVLNAWASIFRKKRAHGADTWDTFTPEGSRQIIITLSPLRSKV</sequence>
<gene>
    <name evidence="2" type="ORF">MYCIT1_LOCUS18607</name>
</gene>
<protein>
    <submittedName>
        <fullName evidence="2">Uncharacterized protein</fullName>
    </submittedName>
</protein>
<dbReference type="Proteomes" id="UP001295794">
    <property type="component" value="Unassembled WGS sequence"/>
</dbReference>
<accession>A0AAD2HB64</accession>
<feature type="transmembrane region" description="Helical" evidence="1">
    <location>
        <begin position="250"/>
        <end position="268"/>
    </location>
</feature>
<evidence type="ECO:0000313" key="2">
    <source>
        <dbReference type="EMBL" id="CAK5272736.1"/>
    </source>
</evidence>
<feature type="transmembrane region" description="Helical" evidence="1">
    <location>
        <begin position="128"/>
        <end position="153"/>
    </location>
</feature>
<dbReference type="AlphaFoldDB" id="A0AAD2HB64"/>
<feature type="transmembrane region" description="Helical" evidence="1">
    <location>
        <begin position="87"/>
        <end position="108"/>
    </location>
</feature>
<keyword evidence="1" id="KW-1133">Transmembrane helix</keyword>
<feature type="transmembrane region" description="Helical" evidence="1">
    <location>
        <begin position="47"/>
        <end position="67"/>
    </location>
</feature>
<feature type="non-terminal residue" evidence="2">
    <location>
        <position position="1"/>
    </location>
</feature>
<reference evidence="2" key="1">
    <citation type="submission" date="2023-11" db="EMBL/GenBank/DDBJ databases">
        <authorList>
            <person name="De Vega J J."/>
            <person name="De Vega J J."/>
        </authorList>
    </citation>
    <scope>NUCLEOTIDE SEQUENCE</scope>
</reference>
<name>A0AAD2HB64_9AGAR</name>
<keyword evidence="1" id="KW-0812">Transmembrane</keyword>
<feature type="transmembrane region" description="Helical" evidence="1">
    <location>
        <begin position="17"/>
        <end position="40"/>
    </location>
</feature>
<feature type="transmembrane region" description="Helical" evidence="1">
    <location>
        <begin position="224"/>
        <end position="244"/>
    </location>
</feature>
<proteinExistence type="predicted"/>
<evidence type="ECO:0000313" key="3">
    <source>
        <dbReference type="Proteomes" id="UP001295794"/>
    </source>
</evidence>
<keyword evidence="3" id="KW-1185">Reference proteome</keyword>
<keyword evidence="1" id="KW-0472">Membrane</keyword>
<comment type="caution">
    <text evidence="2">The sequence shown here is derived from an EMBL/GenBank/DDBJ whole genome shotgun (WGS) entry which is preliminary data.</text>
</comment>
<evidence type="ECO:0000256" key="1">
    <source>
        <dbReference type="SAM" id="Phobius"/>
    </source>
</evidence>
<organism evidence="2 3">
    <name type="scientific">Mycena citricolor</name>
    <dbReference type="NCBI Taxonomy" id="2018698"/>
    <lineage>
        <taxon>Eukaryota</taxon>
        <taxon>Fungi</taxon>
        <taxon>Dikarya</taxon>
        <taxon>Basidiomycota</taxon>
        <taxon>Agaricomycotina</taxon>
        <taxon>Agaricomycetes</taxon>
        <taxon>Agaricomycetidae</taxon>
        <taxon>Agaricales</taxon>
        <taxon>Marasmiineae</taxon>
        <taxon>Mycenaceae</taxon>
        <taxon>Mycena</taxon>
    </lineage>
</organism>